<comment type="caution">
    <text evidence="1">The sequence shown here is derived from an EMBL/GenBank/DDBJ whole genome shotgun (WGS) entry which is preliminary data.</text>
</comment>
<evidence type="ECO:0000313" key="2">
    <source>
        <dbReference type="Proteomes" id="UP000326380"/>
    </source>
</evidence>
<accession>A0A7L4ZWR7</accession>
<proteinExistence type="predicted"/>
<protein>
    <submittedName>
        <fullName evidence="1">Uncharacterized protein</fullName>
    </submittedName>
</protein>
<dbReference type="RefSeq" id="WP_151079170.1">
    <property type="nucleotide sequence ID" value="NZ_CP047647.1"/>
</dbReference>
<reference evidence="1 2" key="1">
    <citation type="submission" date="2019-09" db="EMBL/GenBank/DDBJ databases">
        <title>Genome sequence of Hymenobacter sp. M3.</title>
        <authorList>
            <person name="Srinivasan S."/>
        </authorList>
    </citation>
    <scope>NUCLEOTIDE SEQUENCE [LARGE SCALE GENOMIC DNA]</scope>
    <source>
        <strain evidence="1 2">M3</strain>
    </source>
</reference>
<dbReference type="AlphaFoldDB" id="A0A7L4ZWR7"/>
<name>A0A7L4ZWR7_9BACT</name>
<dbReference type="EMBL" id="VTWU01000004">
    <property type="protein sequence ID" value="KAA9332229.1"/>
    <property type="molecule type" value="Genomic_DNA"/>
</dbReference>
<organism evidence="1 2">
    <name type="scientific">Hymenobacter busanensis</name>
    <dbReference type="NCBI Taxonomy" id="2607656"/>
    <lineage>
        <taxon>Bacteria</taxon>
        <taxon>Pseudomonadati</taxon>
        <taxon>Bacteroidota</taxon>
        <taxon>Cytophagia</taxon>
        <taxon>Cytophagales</taxon>
        <taxon>Hymenobacteraceae</taxon>
        <taxon>Hymenobacter</taxon>
    </lineage>
</organism>
<keyword evidence="2" id="KW-1185">Reference proteome</keyword>
<dbReference type="Gene3D" id="2.60.120.1130">
    <property type="match status" value="1"/>
</dbReference>
<evidence type="ECO:0000313" key="1">
    <source>
        <dbReference type="EMBL" id="KAA9332229.1"/>
    </source>
</evidence>
<dbReference type="Proteomes" id="UP000326380">
    <property type="component" value="Unassembled WGS sequence"/>
</dbReference>
<gene>
    <name evidence="1" type="ORF">F0P96_12160</name>
</gene>
<sequence>MPRGTSLTGRRLFLAPNLLNRLPPAPARIGERRTALVLETPFTDADTVRFQLPAGFKSESLPAPVQLTTPYGSYSAEVQVQPSGSVLYIRCLQMPKARFEPAQHEGYADFRRRVSQADRVQLVFVKS</sequence>